<reference evidence="1" key="1">
    <citation type="journal article" date="2020" name="Stud. Mycol.">
        <title>101 Dothideomycetes genomes: a test case for predicting lifestyles and emergence of pathogens.</title>
        <authorList>
            <person name="Haridas S."/>
            <person name="Albert R."/>
            <person name="Binder M."/>
            <person name="Bloem J."/>
            <person name="Labutti K."/>
            <person name="Salamov A."/>
            <person name="Andreopoulos B."/>
            <person name="Baker S."/>
            <person name="Barry K."/>
            <person name="Bills G."/>
            <person name="Bluhm B."/>
            <person name="Cannon C."/>
            <person name="Castanera R."/>
            <person name="Culley D."/>
            <person name="Daum C."/>
            <person name="Ezra D."/>
            <person name="Gonzalez J."/>
            <person name="Henrissat B."/>
            <person name="Kuo A."/>
            <person name="Liang C."/>
            <person name="Lipzen A."/>
            <person name="Lutzoni F."/>
            <person name="Magnuson J."/>
            <person name="Mondo S."/>
            <person name="Nolan M."/>
            <person name="Ohm R."/>
            <person name="Pangilinan J."/>
            <person name="Park H.-J."/>
            <person name="Ramirez L."/>
            <person name="Alfaro M."/>
            <person name="Sun H."/>
            <person name="Tritt A."/>
            <person name="Yoshinaga Y."/>
            <person name="Zwiers L.-H."/>
            <person name="Turgeon B."/>
            <person name="Goodwin S."/>
            <person name="Spatafora J."/>
            <person name="Crous P."/>
            <person name="Grigoriev I."/>
        </authorList>
    </citation>
    <scope>NUCLEOTIDE SEQUENCE</scope>
    <source>
        <strain evidence="1">CBS 125425</strain>
    </source>
</reference>
<sequence length="74" mass="8478">MPPPEPSNQATKPESSWLYKLIKRCRSQMDQKACCTAIENRNQPFVQIGVVTTIILSLFLRRKLPSNKLVHGRI</sequence>
<dbReference type="EMBL" id="ML996121">
    <property type="protein sequence ID" value="KAF2736794.1"/>
    <property type="molecule type" value="Genomic_DNA"/>
</dbReference>
<evidence type="ECO:0000313" key="2">
    <source>
        <dbReference type="Proteomes" id="UP000799444"/>
    </source>
</evidence>
<gene>
    <name evidence="1" type="ORF">EJ04DRAFT_510706</name>
</gene>
<proteinExistence type="predicted"/>
<dbReference type="AlphaFoldDB" id="A0A9P4R1A6"/>
<keyword evidence="2" id="KW-1185">Reference proteome</keyword>
<comment type="caution">
    <text evidence="1">The sequence shown here is derived from an EMBL/GenBank/DDBJ whole genome shotgun (WGS) entry which is preliminary data.</text>
</comment>
<accession>A0A9P4R1A6</accession>
<dbReference type="Proteomes" id="UP000799444">
    <property type="component" value="Unassembled WGS sequence"/>
</dbReference>
<organism evidence="1 2">
    <name type="scientific">Polyplosphaeria fusca</name>
    <dbReference type="NCBI Taxonomy" id="682080"/>
    <lineage>
        <taxon>Eukaryota</taxon>
        <taxon>Fungi</taxon>
        <taxon>Dikarya</taxon>
        <taxon>Ascomycota</taxon>
        <taxon>Pezizomycotina</taxon>
        <taxon>Dothideomycetes</taxon>
        <taxon>Pleosporomycetidae</taxon>
        <taxon>Pleosporales</taxon>
        <taxon>Tetraplosphaeriaceae</taxon>
        <taxon>Polyplosphaeria</taxon>
    </lineage>
</organism>
<name>A0A9P4R1A6_9PLEO</name>
<evidence type="ECO:0000313" key="1">
    <source>
        <dbReference type="EMBL" id="KAF2736794.1"/>
    </source>
</evidence>
<protein>
    <submittedName>
        <fullName evidence="1">Uncharacterized protein</fullName>
    </submittedName>
</protein>